<keyword evidence="3 6" id="KW-0238">DNA-binding</keyword>
<feature type="region of interest" description="Domain III" evidence="6">
    <location>
        <begin position="155"/>
        <end position="202"/>
    </location>
</feature>
<evidence type="ECO:0000256" key="5">
    <source>
        <dbReference type="ARBA" id="ARBA00023204"/>
    </source>
</evidence>
<comment type="caution">
    <text evidence="6">Lacks conserved residue(s) required for the propagation of feature annotation.</text>
</comment>
<comment type="subcellular location">
    <subcellularLocation>
        <location evidence="6">Cytoplasm</location>
    </subcellularLocation>
</comment>
<dbReference type="SUPFAM" id="SSF50249">
    <property type="entry name" value="Nucleic acid-binding proteins"/>
    <property type="match status" value="1"/>
</dbReference>
<comment type="similarity">
    <text evidence="6">Belongs to the RuvA family.</text>
</comment>
<gene>
    <name evidence="6 8" type="primary">ruvA</name>
    <name evidence="8" type="ORF">ACFOUV_02350</name>
</gene>
<feature type="domain" description="Helix-hairpin-helix DNA-binding motif class 1" evidence="7">
    <location>
        <begin position="107"/>
        <end position="126"/>
    </location>
</feature>
<evidence type="ECO:0000256" key="6">
    <source>
        <dbReference type="HAMAP-Rule" id="MF_00031"/>
    </source>
</evidence>
<dbReference type="CDD" id="cd14332">
    <property type="entry name" value="UBA_RuvA_C"/>
    <property type="match status" value="1"/>
</dbReference>
<evidence type="ECO:0000313" key="9">
    <source>
        <dbReference type="Proteomes" id="UP001595772"/>
    </source>
</evidence>
<dbReference type="HAMAP" id="MF_00031">
    <property type="entry name" value="DNA_HJ_migration_RuvA"/>
    <property type="match status" value="1"/>
</dbReference>
<dbReference type="Pfam" id="PF07499">
    <property type="entry name" value="RuvA_C"/>
    <property type="match status" value="1"/>
</dbReference>
<dbReference type="NCBIfam" id="TIGR00084">
    <property type="entry name" value="ruvA"/>
    <property type="match status" value="1"/>
</dbReference>
<dbReference type="InterPro" id="IPR010994">
    <property type="entry name" value="RuvA_2-like"/>
</dbReference>
<dbReference type="InterPro" id="IPR013849">
    <property type="entry name" value="DNA_helicase_Holl-junc_RuvA_I"/>
</dbReference>
<dbReference type="Gene3D" id="2.40.50.140">
    <property type="entry name" value="Nucleic acid-binding proteins"/>
    <property type="match status" value="1"/>
</dbReference>
<dbReference type="RefSeq" id="WP_379495160.1">
    <property type="nucleotide sequence ID" value="NZ_JBHSAO010000001.1"/>
</dbReference>
<dbReference type="InterPro" id="IPR012340">
    <property type="entry name" value="NA-bd_OB-fold"/>
</dbReference>
<evidence type="ECO:0000256" key="1">
    <source>
        <dbReference type="ARBA" id="ARBA00022490"/>
    </source>
</evidence>
<dbReference type="GO" id="GO:0016787">
    <property type="term" value="F:hydrolase activity"/>
    <property type="evidence" value="ECO:0007669"/>
    <property type="project" value="UniProtKB-KW"/>
</dbReference>
<accession>A0ABV8GSV2</accession>
<dbReference type="Proteomes" id="UP001595772">
    <property type="component" value="Unassembled WGS sequence"/>
</dbReference>
<dbReference type="InterPro" id="IPR000085">
    <property type="entry name" value="RuvA"/>
</dbReference>
<evidence type="ECO:0000256" key="3">
    <source>
        <dbReference type="ARBA" id="ARBA00023125"/>
    </source>
</evidence>
<keyword evidence="1 6" id="KW-0963">Cytoplasm</keyword>
<dbReference type="Pfam" id="PF01330">
    <property type="entry name" value="RuvA_N"/>
    <property type="match status" value="1"/>
</dbReference>
<comment type="subunit">
    <text evidence="6">Homotetramer. Forms an RuvA(8)-RuvB(12)-Holliday junction (HJ) complex. HJ DNA is sandwiched between 2 RuvA tetramers; dsDNA enters through RuvA and exits via RuvB. An RuvB hexamer assembles on each DNA strand where it exits the tetramer. Each RuvB hexamer is contacted by two RuvA subunits (via domain III) on 2 adjacent RuvB subunits; this complex drives branch migration. In the full resolvosome a probable DNA-RuvA(4)-RuvB(12)-RuvC(2) complex forms which resolves the HJ.</text>
</comment>
<organism evidence="8 9">
    <name type="scientific">Oceanobacillus longus</name>
    <dbReference type="NCBI Taxonomy" id="930120"/>
    <lineage>
        <taxon>Bacteria</taxon>
        <taxon>Bacillati</taxon>
        <taxon>Bacillota</taxon>
        <taxon>Bacilli</taxon>
        <taxon>Bacillales</taxon>
        <taxon>Bacillaceae</taxon>
        <taxon>Oceanobacillus</taxon>
    </lineage>
</organism>
<protein>
    <recommendedName>
        <fullName evidence="6">Holliday junction branch migration complex subunit RuvA</fullName>
    </recommendedName>
</protein>
<dbReference type="InterPro" id="IPR003583">
    <property type="entry name" value="Hlx-hairpin-Hlx_DNA-bd_motif"/>
</dbReference>
<feature type="domain" description="Helix-hairpin-helix DNA-binding motif class 1" evidence="7">
    <location>
        <begin position="72"/>
        <end position="91"/>
    </location>
</feature>
<keyword evidence="4 6" id="KW-0233">DNA recombination</keyword>
<proteinExistence type="inferred from homology"/>
<evidence type="ECO:0000256" key="2">
    <source>
        <dbReference type="ARBA" id="ARBA00022763"/>
    </source>
</evidence>
<keyword evidence="5 6" id="KW-0234">DNA repair</keyword>
<dbReference type="SMART" id="SM00278">
    <property type="entry name" value="HhH1"/>
    <property type="match status" value="2"/>
</dbReference>
<dbReference type="InterPro" id="IPR036267">
    <property type="entry name" value="RuvA_C_sf"/>
</dbReference>
<comment type="function">
    <text evidence="6">The RuvA-RuvB-RuvC complex processes Holliday junction (HJ) DNA during genetic recombination and DNA repair, while the RuvA-RuvB complex plays an important role in the rescue of blocked DNA replication forks via replication fork reversal (RFR). RuvA specifically binds to HJ cruciform DNA, conferring on it an open structure. The RuvB hexamer acts as an ATP-dependent pump, pulling dsDNA into and through the RuvAB complex. HJ branch migration allows RuvC to scan DNA until it finds its consensus sequence, where it cleaves and resolves the cruciform DNA.</text>
</comment>
<dbReference type="SUPFAM" id="SSF46929">
    <property type="entry name" value="DNA helicase RuvA subunit, C-terminal domain"/>
    <property type="match status" value="1"/>
</dbReference>
<name>A0ABV8GSV2_9BACI</name>
<dbReference type="SUPFAM" id="SSF47781">
    <property type="entry name" value="RuvA domain 2-like"/>
    <property type="match status" value="1"/>
</dbReference>
<comment type="caution">
    <text evidence="8">The sequence shown here is derived from an EMBL/GenBank/DDBJ whole genome shotgun (WGS) entry which is preliminary data.</text>
</comment>
<dbReference type="GO" id="GO:0003678">
    <property type="term" value="F:DNA helicase activity"/>
    <property type="evidence" value="ECO:0007669"/>
    <property type="project" value="UniProtKB-EC"/>
</dbReference>
<dbReference type="Gene3D" id="1.10.150.20">
    <property type="entry name" value="5' to 3' exonuclease, C-terminal subdomain"/>
    <property type="match status" value="1"/>
</dbReference>
<dbReference type="Pfam" id="PF14520">
    <property type="entry name" value="HHH_5"/>
    <property type="match status" value="1"/>
</dbReference>
<keyword evidence="9" id="KW-1185">Reference proteome</keyword>
<keyword evidence="8" id="KW-0378">Hydrolase</keyword>
<evidence type="ECO:0000256" key="4">
    <source>
        <dbReference type="ARBA" id="ARBA00023172"/>
    </source>
</evidence>
<evidence type="ECO:0000313" key="8">
    <source>
        <dbReference type="EMBL" id="MFC4022658.1"/>
    </source>
</evidence>
<sequence>MIAYIKGIVVTIQDDSVVVDVNGVGFEIICPNPFAFQSSLNKEILINTYHYVREDLQVLYGFKNEDEKYLFTKLISVSGIGPKGALAILAGVDIVGFISAIEQEDDKFLTSFPGVGKKTARQIILDLKGKLTNVFSVNAELEQESVGSEGNHSGAYMEAEEALKALGYTDREIKSVIPVLKKENYSNTDEIIRKALGLLVKN</sequence>
<keyword evidence="2 6" id="KW-0227">DNA damage</keyword>
<dbReference type="InterPro" id="IPR011114">
    <property type="entry name" value="RuvA_C"/>
</dbReference>
<dbReference type="EMBL" id="JBHSAO010000001">
    <property type="protein sequence ID" value="MFC4022658.1"/>
    <property type="molecule type" value="Genomic_DNA"/>
</dbReference>
<comment type="domain">
    <text evidence="6">Has three domains with a flexible linker between the domains II and III and assumes an 'L' shape. Domain III is highly mobile and contacts RuvB.</text>
</comment>
<evidence type="ECO:0000259" key="7">
    <source>
        <dbReference type="SMART" id="SM00278"/>
    </source>
</evidence>
<reference evidence="9" key="1">
    <citation type="journal article" date="2019" name="Int. J. Syst. Evol. Microbiol.">
        <title>The Global Catalogue of Microorganisms (GCM) 10K type strain sequencing project: providing services to taxonomists for standard genome sequencing and annotation.</title>
        <authorList>
            <consortium name="The Broad Institute Genomics Platform"/>
            <consortium name="The Broad Institute Genome Sequencing Center for Infectious Disease"/>
            <person name="Wu L."/>
            <person name="Ma J."/>
        </authorList>
    </citation>
    <scope>NUCLEOTIDE SEQUENCE [LARGE SCALE GENOMIC DNA]</scope>
    <source>
        <strain evidence="9">IBRC-M 10703</strain>
    </source>
</reference>
<dbReference type="Gene3D" id="1.10.8.10">
    <property type="entry name" value="DNA helicase RuvA subunit, C-terminal domain"/>
    <property type="match status" value="1"/>
</dbReference>